<evidence type="ECO:0000313" key="2">
    <source>
        <dbReference type="EMBL" id="ORY15879.1"/>
    </source>
</evidence>
<sequence>MAMSTTLKTDFGEFRGKNGSGVVQYLGIKYASLKDRLAVPEIVESYGEETVDATEYGPRCIAMDACQFEQDMLIQQRLDIPKGPQMSGLDSLNLNITVPDIKIEKPLPVMVWIHGGGYMIGSNHWPQYDPSRLVIAAADQNLPVIVININYRLGAPGNLTSEELRKAGYPGNNSLRDQKCAFQWIKSHIGAFGGDPNNVTAFGESAGSISVLTQLYSKEPLFNRAICMSGTPIMLKPLPPPVAEMAYGMMLKELGLENATVEERIQRLLNIEPEELVAATSLNIPLLPYLDGDMIPSAASFEKLAGSSDQLDFPVPGLKWCQDLMIGDCQHDGQVFLFMGLAPRKAGIAAAFCASLTKNISHPGAAEAVLAAYHITPETSDDTAMGAILSFVNDIAYYAPAVAYARVWPGKTFYYQFNEPNPWEGPAKGLANHVLDAAFLFQNYNKKLSPEARKVAFSMAKDFVQFANEMAPWNEFNDAKGNARTYGPSASSITGMAENFAWGSGRNDAVFKLKEKGKVDLDELSLAWDKFLAGQ</sequence>
<dbReference type="SUPFAM" id="SSF53474">
    <property type="entry name" value="alpha/beta-Hydrolases"/>
    <property type="match status" value="1"/>
</dbReference>
<organism evidence="2 3">
    <name type="scientific">Clohesyomyces aquaticus</name>
    <dbReference type="NCBI Taxonomy" id="1231657"/>
    <lineage>
        <taxon>Eukaryota</taxon>
        <taxon>Fungi</taxon>
        <taxon>Dikarya</taxon>
        <taxon>Ascomycota</taxon>
        <taxon>Pezizomycotina</taxon>
        <taxon>Dothideomycetes</taxon>
        <taxon>Pleosporomycetidae</taxon>
        <taxon>Pleosporales</taxon>
        <taxon>Lindgomycetaceae</taxon>
        <taxon>Clohesyomyces</taxon>
    </lineage>
</organism>
<protein>
    <submittedName>
        <fullName evidence="2">Carboxylesteras-like protein</fullName>
    </submittedName>
</protein>
<comment type="caution">
    <text evidence="2">The sequence shown here is derived from an EMBL/GenBank/DDBJ whole genome shotgun (WGS) entry which is preliminary data.</text>
</comment>
<dbReference type="AlphaFoldDB" id="A0A1Y2A042"/>
<dbReference type="EMBL" id="MCFA01000022">
    <property type="protein sequence ID" value="ORY15879.1"/>
    <property type="molecule type" value="Genomic_DNA"/>
</dbReference>
<evidence type="ECO:0000313" key="3">
    <source>
        <dbReference type="Proteomes" id="UP000193144"/>
    </source>
</evidence>
<feature type="domain" description="Carboxylesterase type B" evidence="1">
    <location>
        <begin position="5"/>
        <end position="474"/>
    </location>
</feature>
<proteinExistence type="predicted"/>
<reference evidence="2 3" key="1">
    <citation type="submission" date="2016-07" db="EMBL/GenBank/DDBJ databases">
        <title>Pervasive Adenine N6-methylation of Active Genes in Fungi.</title>
        <authorList>
            <consortium name="DOE Joint Genome Institute"/>
            <person name="Mondo S.J."/>
            <person name="Dannebaum R.O."/>
            <person name="Kuo R.C."/>
            <person name="Labutti K."/>
            <person name="Haridas S."/>
            <person name="Kuo A."/>
            <person name="Salamov A."/>
            <person name="Ahrendt S.R."/>
            <person name="Lipzen A."/>
            <person name="Sullivan W."/>
            <person name="Andreopoulos W.B."/>
            <person name="Clum A."/>
            <person name="Lindquist E."/>
            <person name="Daum C."/>
            <person name="Ramamoorthy G.K."/>
            <person name="Gryganskyi A."/>
            <person name="Culley D."/>
            <person name="Magnuson J.K."/>
            <person name="James T.Y."/>
            <person name="O'Malley M.A."/>
            <person name="Stajich J.E."/>
            <person name="Spatafora J.W."/>
            <person name="Visel A."/>
            <person name="Grigoriev I.V."/>
        </authorList>
    </citation>
    <scope>NUCLEOTIDE SEQUENCE [LARGE SCALE GENOMIC DNA]</scope>
    <source>
        <strain evidence="2 3">CBS 115471</strain>
    </source>
</reference>
<dbReference type="Pfam" id="PF00135">
    <property type="entry name" value="COesterase"/>
    <property type="match status" value="1"/>
</dbReference>
<dbReference type="InterPro" id="IPR050309">
    <property type="entry name" value="Type-B_Carboxylest/Lipase"/>
</dbReference>
<dbReference type="OrthoDB" id="6846267at2759"/>
<dbReference type="PANTHER" id="PTHR11559">
    <property type="entry name" value="CARBOXYLESTERASE"/>
    <property type="match status" value="1"/>
</dbReference>
<keyword evidence="3" id="KW-1185">Reference proteome</keyword>
<dbReference type="STRING" id="1231657.A0A1Y2A042"/>
<gene>
    <name evidence="2" type="ORF">BCR34DRAFT_558228</name>
</gene>
<dbReference type="InterPro" id="IPR002018">
    <property type="entry name" value="CarbesteraseB"/>
</dbReference>
<name>A0A1Y2A042_9PLEO</name>
<accession>A0A1Y2A042</accession>
<evidence type="ECO:0000259" key="1">
    <source>
        <dbReference type="Pfam" id="PF00135"/>
    </source>
</evidence>
<dbReference type="Proteomes" id="UP000193144">
    <property type="component" value="Unassembled WGS sequence"/>
</dbReference>
<dbReference type="InterPro" id="IPR029058">
    <property type="entry name" value="AB_hydrolase_fold"/>
</dbReference>
<dbReference type="Gene3D" id="3.40.50.1820">
    <property type="entry name" value="alpha/beta hydrolase"/>
    <property type="match status" value="1"/>
</dbReference>